<evidence type="ECO:0000313" key="3">
    <source>
        <dbReference type="Proteomes" id="UP000218767"/>
    </source>
</evidence>
<evidence type="ECO:0000313" key="2">
    <source>
        <dbReference type="EMBL" id="PCI77157.1"/>
    </source>
</evidence>
<feature type="chain" id="PRO_5013105378" description="Cycloisomerase" evidence="1">
    <location>
        <begin position="38"/>
        <end position="296"/>
    </location>
</feature>
<dbReference type="EMBL" id="NVUL01000048">
    <property type="protein sequence ID" value="PCI77157.1"/>
    <property type="molecule type" value="Genomic_DNA"/>
</dbReference>
<dbReference type="AlphaFoldDB" id="A0A2A4X547"/>
<dbReference type="Proteomes" id="UP000218767">
    <property type="component" value="Unassembled WGS sequence"/>
</dbReference>
<evidence type="ECO:0008006" key="4">
    <source>
        <dbReference type="Google" id="ProtNLM"/>
    </source>
</evidence>
<sequence length="296" mass="33225">MSQLIKGKSLMTLFSIKRNLSMSLYFACALLCSSVFAQPPEFDAKIVKQFDAYDAFQAVAVDANFFYAISNGRLTQHDKDTGRAKQQSTEKSPANDPLIHLDSGVVVDGRLYAAHSNYPGWPMTSSIEVWEVATMRHIETHSFGVMLGSFTWLDRHNGSWWGTFANYDRVQRGMTDPYGETRNTVMVQLDDDFQVLQSWSLPAEILRRMSPMSNSGGSWGSDGHLYLSGHDDPEFYVMALPETGSELDWLATIRLPGLNGQGIAWDRSVDGNTLWAILRSTRQVLKIEMPVLPDLK</sequence>
<protein>
    <recommendedName>
        <fullName evidence="4">Cycloisomerase</fullName>
    </recommendedName>
</protein>
<accession>A0A2A4X547</accession>
<evidence type="ECO:0000256" key="1">
    <source>
        <dbReference type="SAM" id="SignalP"/>
    </source>
</evidence>
<dbReference type="SUPFAM" id="SSF75011">
    <property type="entry name" value="3-carboxy-cis,cis-mucoante lactonizing enzyme"/>
    <property type="match status" value="1"/>
</dbReference>
<reference evidence="3" key="1">
    <citation type="submission" date="2017-08" db="EMBL/GenBank/DDBJ databases">
        <title>A dynamic microbial community with high functional redundancy inhabits the cold, oxic subseafloor aquifer.</title>
        <authorList>
            <person name="Tully B.J."/>
            <person name="Wheat C.G."/>
            <person name="Glazer B.T."/>
            <person name="Huber J.A."/>
        </authorList>
    </citation>
    <scope>NUCLEOTIDE SEQUENCE [LARGE SCALE GENOMIC DNA]</scope>
</reference>
<name>A0A2A4X547_9GAMM</name>
<feature type="signal peptide" evidence="1">
    <location>
        <begin position="1"/>
        <end position="37"/>
    </location>
</feature>
<organism evidence="2 3">
    <name type="scientific">SAR86 cluster bacterium</name>
    <dbReference type="NCBI Taxonomy" id="2030880"/>
    <lineage>
        <taxon>Bacteria</taxon>
        <taxon>Pseudomonadati</taxon>
        <taxon>Pseudomonadota</taxon>
        <taxon>Gammaproteobacteria</taxon>
        <taxon>SAR86 cluster</taxon>
    </lineage>
</organism>
<keyword evidence="1" id="KW-0732">Signal</keyword>
<proteinExistence type="predicted"/>
<comment type="caution">
    <text evidence="2">The sequence shown here is derived from an EMBL/GenBank/DDBJ whole genome shotgun (WGS) entry which is preliminary data.</text>
</comment>
<gene>
    <name evidence="2" type="ORF">COB20_08840</name>
</gene>